<proteinExistence type="predicted"/>
<dbReference type="Proteomes" id="UP000465220">
    <property type="component" value="Unassembled WGS sequence"/>
</dbReference>
<keyword evidence="2" id="KW-0472">Membrane</keyword>
<keyword evidence="4" id="KW-1185">Reference proteome</keyword>
<feature type="region of interest" description="Disordered" evidence="1">
    <location>
        <begin position="16"/>
        <end position="37"/>
    </location>
</feature>
<comment type="caution">
    <text evidence="3">The sequence shown here is derived from an EMBL/GenBank/DDBJ whole genome shotgun (WGS) entry which is preliminary data.</text>
</comment>
<keyword evidence="2" id="KW-0812">Transmembrane</keyword>
<keyword evidence="2" id="KW-1133">Transmembrane helix</keyword>
<name>A0ABQ1AJH2_ASPLE</name>
<gene>
    <name evidence="3" type="ORF">IFM60648_06556</name>
</gene>
<reference evidence="3 4" key="1">
    <citation type="submission" date="2020-01" db="EMBL/GenBank/DDBJ databases">
        <title>Draft genome sequence of Aspergillus lentulus IFM 60648.</title>
        <authorList>
            <person name="Takahashi H."/>
            <person name="Yaguchi T."/>
        </authorList>
    </citation>
    <scope>NUCLEOTIDE SEQUENCE [LARGE SCALE GENOMIC DNA]</scope>
    <source>
        <strain evidence="3 4">IFM 60648</strain>
    </source>
</reference>
<dbReference type="EMBL" id="BLKI01000039">
    <property type="protein sequence ID" value="GFF83035.1"/>
    <property type="molecule type" value="Genomic_DNA"/>
</dbReference>
<sequence>MYQAIVHRSRPLFSTLKQRLQTPDSNQRRKHVVRSDTYKQPGPIAVSSLRLQGPAWATAGAGIYATLFGVYRMLRSMRQLRYI</sequence>
<evidence type="ECO:0000313" key="3">
    <source>
        <dbReference type="EMBL" id="GFF83035.1"/>
    </source>
</evidence>
<feature type="compositionally biased region" description="Polar residues" evidence="1">
    <location>
        <begin position="16"/>
        <end position="25"/>
    </location>
</feature>
<feature type="transmembrane region" description="Helical" evidence="2">
    <location>
        <begin position="55"/>
        <end position="74"/>
    </location>
</feature>
<accession>A0ABQ1AJH2</accession>
<protein>
    <submittedName>
        <fullName evidence="3">Unnamed protein product</fullName>
    </submittedName>
</protein>
<evidence type="ECO:0000313" key="4">
    <source>
        <dbReference type="Proteomes" id="UP000465220"/>
    </source>
</evidence>
<evidence type="ECO:0000256" key="1">
    <source>
        <dbReference type="SAM" id="MobiDB-lite"/>
    </source>
</evidence>
<evidence type="ECO:0000256" key="2">
    <source>
        <dbReference type="SAM" id="Phobius"/>
    </source>
</evidence>
<organism evidence="3 4">
    <name type="scientific">Aspergillus lentulus</name>
    <dbReference type="NCBI Taxonomy" id="293939"/>
    <lineage>
        <taxon>Eukaryota</taxon>
        <taxon>Fungi</taxon>
        <taxon>Dikarya</taxon>
        <taxon>Ascomycota</taxon>
        <taxon>Pezizomycotina</taxon>
        <taxon>Eurotiomycetes</taxon>
        <taxon>Eurotiomycetidae</taxon>
        <taxon>Eurotiales</taxon>
        <taxon>Aspergillaceae</taxon>
        <taxon>Aspergillus</taxon>
        <taxon>Aspergillus subgen. Fumigati</taxon>
    </lineage>
</organism>